<reference evidence="2 3" key="1">
    <citation type="submission" date="2013-11" db="EMBL/GenBank/DDBJ databases">
        <title>Opisthorchis viverrini - life in the bile duct.</title>
        <authorList>
            <person name="Young N.D."/>
            <person name="Nagarajan N."/>
            <person name="Lin S.J."/>
            <person name="Korhonen P.K."/>
            <person name="Jex A.R."/>
            <person name="Hall R.S."/>
            <person name="Safavi-Hemami H."/>
            <person name="Kaewkong W."/>
            <person name="Bertrand D."/>
            <person name="Gao S."/>
            <person name="Seet Q."/>
            <person name="Wongkham S."/>
            <person name="Teh B.T."/>
            <person name="Wongkham C."/>
            <person name="Intapan P.M."/>
            <person name="Maleewong W."/>
            <person name="Yang X."/>
            <person name="Hu M."/>
            <person name="Wang Z."/>
            <person name="Hofmann A."/>
            <person name="Sternberg P.W."/>
            <person name="Tan P."/>
            <person name="Wang J."/>
            <person name="Gasser R.B."/>
        </authorList>
    </citation>
    <scope>NUCLEOTIDE SEQUENCE [LARGE SCALE GENOMIC DNA]</scope>
</reference>
<proteinExistence type="predicted"/>
<accession>A0A074Z8L0</accession>
<evidence type="ECO:0000313" key="3">
    <source>
        <dbReference type="Proteomes" id="UP000054324"/>
    </source>
</evidence>
<name>A0A074Z8L0_OPIVI</name>
<evidence type="ECO:0000313" key="2">
    <source>
        <dbReference type="EMBL" id="KER19565.1"/>
    </source>
</evidence>
<dbReference type="CTD" id="20325867"/>
<organism evidence="2 3">
    <name type="scientific">Opisthorchis viverrini</name>
    <name type="common">Southeast Asian liver fluke</name>
    <dbReference type="NCBI Taxonomy" id="6198"/>
    <lineage>
        <taxon>Eukaryota</taxon>
        <taxon>Metazoa</taxon>
        <taxon>Spiralia</taxon>
        <taxon>Lophotrochozoa</taxon>
        <taxon>Platyhelminthes</taxon>
        <taxon>Trematoda</taxon>
        <taxon>Digenea</taxon>
        <taxon>Opisthorchiida</taxon>
        <taxon>Opisthorchiata</taxon>
        <taxon>Opisthorchiidae</taxon>
        <taxon>Opisthorchis</taxon>
    </lineage>
</organism>
<dbReference type="KEGG" id="ovi:T265_11699"/>
<protein>
    <submittedName>
        <fullName evidence="2">Uncharacterized protein</fullName>
    </submittedName>
</protein>
<dbReference type="AlphaFoldDB" id="A0A074Z8L0"/>
<dbReference type="Proteomes" id="UP000054324">
    <property type="component" value="Unassembled WGS sequence"/>
</dbReference>
<keyword evidence="3" id="KW-1185">Reference proteome</keyword>
<feature type="region of interest" description="Disordered" evidence="1">
    <location>
        <begin position="1"/>
        <end position="25"/>
    </location>
</feature>
<dbReference type="RefSeq" id="XP_009176685.1">
    <property type="nucleotide sequence ID" value="XM_009178421.1"/>
</dbReference>
<evidence type="ECO:0000256" key="1">
    <source>
        <dbReference type="SAM" id="MobiDB-lite"/>
    </source>
</evidence>
<sequence length="104" mass="11120">MLAGGTNVQVERLSPEDPQLGGRFGNGEWYTDNGQCLGVQDKPEFFASTAQKGHILKRKPAFSNDLGEESKTKQNKYAIVCVLSVEKQCPGGVTSSGDETAAIS</sequence>
<gene>
    <name evidence="2" type="ORF">T265_11699</name>
</gene>
<dbReference type="EMBL" id="KL597177">
    <property type="protein sequence ID" value="KER19565.1"/>
    <property type="molecule type" value="Genomic_DNA"/>
</dbReference>
<dbReference type="GeneID" id="20325867"/>